<gene>
    <name evidence="4" type="ORF">CDG81_07685</name>
    <name evidence="5" type="ORF">IL38_09025</name>
</gene>
<dbReference type="InterPro" id="IPR016181">
    <property type="entry name" value="Acyl_CoA_acyltransferase"/>
</dbReference>
<dbReference type="InterPro" id="IPR050832">
    <property type="entry name" value="Bact_Acetyltransf"/>
</dbReference>
<dbReference type="KEGG" id="aey:CDG81_07685"/>
<dbReference type="eggNOG" id="COG1247">
    <property type="taxonomic scope" value="Bacteria"/>
</dbReference>
<dbReference type="EMBL" id="JPMV01000015">
    <property type="protein sequence ID" value="KGI81857.1"/>
    <property type="molecule type" value="Genomic_DNA"/>
</dbReference>
<proteinExistence type="predicted"/>
<evidence type="ECO:0000256" key="2">
    <source>
        <dbReference type="ARBA" id="ARBA00023315"/>
    </source>
</evidence>
<dbReference type="Proteomes" id="UP000215043">
    <property type="component" value="Chromosome"/>
</dbReference>
<evidence type="ECO:0000313" key="7">
    <source>
        <dbReference type="Proteomes" id="UP000215043"/>
    </source>
</evidence>
<dbReference type="PANTHER" id="PTHR43877:SF1">
    <property type="entry name" value="ACETYLTRANSFERASE"/>
    <property type="match status" value="1"/>
</dbReference>
<evidence type="ECO:0000313" key="5">
    <source>
        <dbReference type="EMBL" id="KGI81857.1"/>
    </source>
</evidence>
<reference evidence="5 6" key="1">
    <citation type="journal article" date="2014" name="PLoS ONE">
        <title>Identification and Characterization of a New Erythromycin Biosynthetic Gene Cluster in Actinopolyspora erythraea YIM90600, a Novel Erythronolide-Producing Halophilic Actinomycete Isolated from Salt Field.</title>
        <authorList>
            <person name="Chen D."/>
            <person name="Feng J."/>
            <person name="Huang L."/>
            <person name="Zhang Q."/>
            <person name="Wu J."/>
            <person name="Zhu X."/>
            <person name="Duan Y."/>
            <person name="Xu Z."/>
        </authorList>
    </citation>
    <scope>NUCLEOTIDE SEQUENCE [LARGE SCALE GENOMIC DNA]</scope>
    <source>
        <strain evidence="5 6">YIM90600</strain>
    </source>
</reference>
<evidence type="ECO:0000313" key="6">
    <source>
        <dbReference type="Proteomes" id="UP000029737"/>
    </source>
</evidence>
<dbReference type="Gene3D" id="3.40.630.30">
    <property type="match status" value="1"/>
</dbReference>
<organism evidence="4 7">
    <name type="scientific">Actinopolyspora erythraea</name>
    <dbReference type="NCBI Taxonomy" id="414996"/>
    <lineage>
        <taxon>Bacteria</taxon>
        <taxon>Bacillati</taxon>
        <taxon>Actinomycetota</taxon>
        <taxon>Actinomycetes</taxon>
        <taxon>Actinopolysporales</taxon>
        <taxon>Actinopolysporaceae</taxon>
        <taxon>Actinopolyspora</taxon>
    </lineage>
</organism>
<keyword evidence="2" id="KW-0012">Acyltransferase</keyword>
<protein>
    <submittedName>
        <fullName evidence="5">GCN5 family acetyltransferase</fullName>
    </submittedName>
    <submittedName>
        <fullName evidence="4">GNAT family N-acetyltransferase</fullName>
    </submittedName>
</protein>
<sequence>MADAEVRTAAAADAAEIARIQLGTWRSAYSELLPPGVLDELTEATAERQWREAIEENSTTVLLATEGSWAVGFCAGGTAPTGETAAADGSVPEDANRTVLVSTLLVEPRWGRRGHGGRLLGTLAQRLRQAGNTRGISWIPEADEASMAFYRGIGWEPDGTVRTLDAGGRPLRELRVTGTLELRFE</sequence>
<dbReference type="PROSITE" id="PS51186">
    <property type="entry name" value="GNAT"/>
    <property type="match status" value="1"/>
</dbReference>
<reference evidence="4 7" key="2">
    <citation type="submission" date="2017-08" db="EMBL/GenBank/DDBJ databases">
        <title>The complete genome sequence of moderately halophilic actinomycete Actinopolyspora erythraea YIM 90600, the producer of novel erythromycin, novel actinopolysporins A-C and tubercidin.</title>
        <authorList>
            <person name="Yin M."/>
            <person name="Tang S."/>
        </authorList>
    </citation>
    <scope>NUCLEOTIDE SEQUENCE [LARGE SCALE GENOMIC DNA]</scope>
    <source>
        <strain evidence="4 7">YIM 90600</strain>
    </source>
</reference>
<dbReference type="HOGENOM" id="CLU_013985_18_2_11"/>
<accession>A0A099D7Q2</accession>
<dbReference type="AlphaFoldDB" id="A0A099D7Q2"/>
<dbReference type="SUPFAM" id="SSF55729">
    <property type="entry name" value="Acyl-CoA N-acyltransferases (Nat)"/>
    <property type="match status" value="1"/>
</dbReference>
<keyword evidence="1 4" id="KW-0808">Transferase</keyword>
<dbReference type="EMBL" id="CP022752">
    <property type="protein sequence ID" value="ASU78200.1"/>
    <property type="molecule type" value="Genomic_DNA"/>
</dbReference>
<evidence type="ECO:0000313" key="4">
    <source>
        <dbReference type="EMBL" id="ASU78200.1"/>
    </source>
</evidence>
<name>A0A099D7Q2_9ACTN</name>
<dbReference type="Pfam" id="PF00583">
    <property type="entry name" value="Acetyltransf_1"/>
    <property type="match status" value="1"/>
</dbReference>
<dbReference type="InterPro" id="IPR000182">
    <property type="entry name" value="GNAT_dom"/>
</dbReference>
<dbReference type="RefSeq" id="WP_043572073.1">
    <property type="nucleotide sequence ID" value="NZ_CP022752.1"/>
</dbReference>
<evidence type="ECO:0000259" key="3">
    <source>
        <dbReference type="PROSITE" id="PS51186"/>
    </source>
</evidence>
<evidence type="ECO:0000256" key="1">
    <source>
        <dbReference type="ARBA" id="ARBA00022679"/>
    </source>
</evidence>
<dbReference type="Proteomes" id="UP000029737">
    <property type="component" value="Unassembled WGS sequence"/>
</dbReference>
<dbReference type="OrthoDB" id="5243635at2"/>
<dbReference type="PANTHER" id="PTHR43877">
    <property type="entry name" value="AMINOALKYLPHOSPHONATE N-ACETYLTRANSFERASE-RELATED-RELATED"/>
    <property type="match status" value="1"/>
</dbReference>
<dbReference type="GO" id="GO:0016747">
    <property type="term" value="F:acyltransferase activity, transferring groups other than amino-acyl groups"/>
    <property type="evidence" value="ECO:0007669"/>
    <property type="project" value="InterPro"/>
</dbReference>
<feature type="domain" description="N-acetyltransferase" evidence="3">
    <location>
        <begin position="4"/>
        <end position="181"/>
    </location>
</feature>
<keyword evidence="6" id="KW-1185">Reference proteome</keyword>